<evidence type="ECO:0000256" key="4">
    <source>
        <dbReference type="ARBA" id="ARBA00022452"/>
    </source>
</evidence>
<keyword evidence="7" id="KW-0998">Cell outer membrane</keyword>
<dbReference type="Pfam" id="PF02321">
    <property type="entry name" value="OEP"/>
    <property type="match status" value="2"/>
</dbReference>
<keyword evidence="6" id="KW-0472">Membrane</keyword>
<reference evidence="9 10" key="1">
    <citation type="submission" date="2021-03" db="EMBL/GenBank/DDBJ databases">
        <title>Succinivibrio sp. nov. isolated from feces of cow.</title>
        <authorList>
            <person name="Choi J.-Y."/>
        </authorList>
    </citation>
    <scope>NUCLEOTIDE SEQUENCE [LARGE SCALE GENOMIC DNA]</scope>
    <source>
        <strain evidence="9 10">AGMB01872</strain>
    </source>
</reference>
<dbReference type="InterPro" id="IPR003423">
    <property type="entry name" value="OMP_efflux"/>
</dbReference>
<dbReference type="PANTHER" id="PTHR30026:SF20">
    <property type="entry name" value="OUTER MEMBRANE PROTEIN TOLC"/>
    <property type="match status" value="1"/>
</dbReference>
<proteinExistence type="inferred from homology"/>
<comment type="similarity">
    <text evidence="2">Belongs to the outer membrane factor (OMF) (TC 1.B.17) family.</text>
</comment>
<feature type="chain" id="PRO_5047291623" evidence="8">
    <location>
        <begin position="23"/>
        <end position="445"/>
    </location>
</feature>
<evidence type="ECO:0000256" key="5">
    <source>
        <dbReference type="ARBA" id="ARBA00022692"/>
    </source>
</evidence>
<name>A0ABS7DES9_9GAMM</name>
<keyword evidence="8" id="KW-0732">Signal</keyword>
<dbReference type="SUPFAM" id="SSF56954">
    <property type="entry name" value="Outer membrane efflux proteins (OEP)"/>
    <property type="match status" value="1"/>
</dbReference>
<keyword evidence="4" id="KW-1134">Transmembrane beta strand</keyword>
<evidence type="ECO:0000256" key="7">
    <source>
        <dbReference type="ARBA" id="ARBA00023237"/>
    </source>
</evidence>
<sequence length="445" mass="48437">MKSKLSTLALALFASASFCANAADLMDIYKEALQRDTVISQAKAEAQAAHANLSQATAALLPQIDVIGSITKTRTSTYNEFGDRASNKKSAATANLSQSLWRHSNWANRSIAEKTATVKDLAYADAMQNLIVRVCNAYFNVLNAADKVKFQKANNLALKRQLDEADRRLQVGLIAETDKLEAQAAYDLSNAAVIVAENDLINSYEEIRLLIGRPLSEKDLAELDTSKFSTPVVTDTIVQLIKKAEENNLSIQQNIISRDIAKDQITLARSGHEPTLDLNANVSTGYTSYTKENPAANLENGNDWSKSIGLTLTIPIFHGGATSAEVDKAQAQYLMASESLEMAHRKLIANVNNSYNNVNASISSVKAYSNSAISAQSALNATIAGYDVGTRTMTDVLNATQNLYDAMQKASAARYQYIVSRLSLLYSQGDLKVEHVEQINLALKK</sequence>
<dbReference type="Gene3D" id="1.20.1600.10">
    <property type="entry name" value="Outer membrane efflux proteins (OEP)"/>
    <property type="match status" value="1"/>
</dbReference>
<evidence type="ECO:0000256" key="3">
    <source>
        <dbReference type="ARBA" id="ARBA00022448"/>
    </source>
</evidence>
<comment type="caution">
    <text evidence="9">The sequence shown here is derived from an EMBL/GenBank/DDBJ whole genome shotgun (WGS) entry which is preliminary data.</text>
</comment>
<dbReference type="InterPro" id="IPR010130">
    <property type="entry name" value="T1SS_OMP_TolC"/>
</dbReference>
<dbReference type="InterPro" id="IPR051906">
    <property type="entry name" value="TolC-like"/>
</dbReference>
<keyword evidence="10" id="KW-1185">Reference proteome</keyword>
<feature type="signal peptide" evidence="8">
    <location>
        <begin position="1"/>
        <end position="22"/>
    </location>
</feature>
<evidence type="ECO:0000313" key="9">
    <source>
        <dbReference type="EMBL" id="MBW7569779.1"/>
    </source>
</evidence>
<keyword evidence="3" id="KW-0813">Transport</keyword>
<evidence type="ECO:0000256" key="6">
    <source>
        <dbReference type="ARBA" id="ARBA00023136"/>
    </source>
</evidence>
<comment type="subcellular location">
    <subcellularLocation>
        <location evidence="1">Cell outer membrane</location>
    </subcellularLocation>
</comment>
<keyword evidence="5" id="KW-0812">Transmembrane</keyword>
<dbReference type="RefSeq" id="WP_219936804.1">
    <property type="nucleotide sequence ID" value="NZ_JAGFNY010000004.1"/>
</dbReference>
<evidence type="ECO:0000256" key="8">
    <source>
        <dbReference type="SAM" id="SignalP"/>
    </source>
</evidence>
<dbReference type="PANTHER" id="PTHR30026">
    <property type="entry name" value="OUTER MEMBRANE PROTEIN TOLC"/>
    <property type="match status" value="1"/>
</dbReference>
<dbReference type="Proteomes" id="UP000731465">
    <property type="component" value="Unassembled WGS sequence"/>
</dbReference>
<gene>
    <name evidence="9" type="ORF">J5V48_02600</name>
</gene>
<evidence type="ECO:0000256" key="2">
    <source>
        <dbReference type="ARBA" id="ARBA00007613"/>
    </source>
</evidence>
<accession>A0ABS7DES9</accession>
<protein>
    <submittedName>
        <fullName evidence="9">TolC family outer membrane protein</fullName>
    </submittedName>
</protein>
<dbReference type="NCBIfam" id="TIGR01844">
    <property type="entry name" value="type_I_sec_TolC"/>
    <property type="match status" value="1"/>
</dbReference>
<evidence type="ECO:0000313" key="10">
    <source>
        <dbReference type="Proteomes" id="UP000731465"/>
    </source>
</evidence>
<evidence type="ECO:0000256" key="1">
    <source>
        <dbReference type="ARBA" id="ARBA00004442"/>
    </source>
</evidence>
<organism evidence="9 10">
    <name type="scientific">Succinivibrio faecicola</name>
    <dbReference type="NCBI Taxonomy" id="2820300"/>
    <lineage>
        <taxon>Bacteria</taxon>
        <taxon>Pseudomonadati</taxon>
        <taxon>Pseudomonadota</taxon>
        <taxon>Gammaproteobacteria</taxon>
        <taxon>Aeromonadales</taxon>
        <taxon>Succinivibrionaceae</taxon>
        <taxon>Succinivibrio</taxon>
    </lineage>
</organism>
<dbReference type="EMBL" id="JAGFNY010000004">
    <property type="protein sequence ID" value="MBW7569779.1"/>
    <property type="molecule type" value="Genomic_DNA"/>
</dbReference>